<gene>
    <name evidence="2" type="ORF">SMTD_LOCUS7559</name>
</gene>
<sequence>MERKHRKSTINKIMTTDTTVEYTHIEMIATGCLATKNTAYEFHIRNKQLGFYEQPQFKVFATSNSCAPVLKTNVLDNNNNNNNNSNNNNNISSSNQW</sequence>
<proteinExistence type="predicted"/>
<keyword evidence="3" id="KW-1185">Reference proteome</keyword>
<evidence type="ECO:0000313" key="2">
    <source>
        <dbReference type="EMBL" id="VDP40148.1"/>
    </source>
</evidence>
<name>A0A183NZM3_9TREM</name>
<dbReference type="AlphaFoldDB" id="A0A183NZM3"/>
<protein>
    <submittedName>
        <fullName evidence="2">Uncharacterized protein</fullName>
    </submittedName>
</protein>
<dbReference type="EMBL" id="UZAL01028308">
    <property type="protein sequence ID" value="VDP40148.1"/>
    <property type="molecule type" value="Genomic_DNA"/>
</dbReference>
<accession>A0A183NZM3</accession>
<evidence type="ECO:0000256" key="1">
    <source>
        <dbReference type="SAM" id="MobiDB-lite"/>
    </source>
</evidence>
<reference evidence="2 3" key="1">
    <citation type="submission" date="2018-11" db="EMBL/GenBank/DDBJ databases">
        <authorList>
            <consortium name="Pathogen Informatics"/>
        </authorList>
    </citation>
    <scope>NUCLEOTIDE SEQUENCE [LARGE SCALE GENOMIC DNA]</scope>
    <source>
        <strain>Denwood</strain>
        <strain evidence="3">Zambia</strain>
    </source>
</reference>
<evidence type="ECO:0000313" key="3">
    <source>
        <dbReference type="Proteomes" id="UP000269396"/>
    </source>
</evidence>
<feature type="compositionally biased region" description="Low complexity" evidence="1">
    <location>
        <begin position="77"/>
        <end position="97"/>
    </location>
</feature>
<organism evidence="2 3">
    <name type="scientific">Schistosoma mattheei</name>
    <dbReference type="NCBI Taxonomy" id="31246"/>
    <lineage>
        <taxon>Eukaryota</taxon>
        <taxon>Metazoa</taxon>
        <taxon>Spiralia</taxon>
        <taxon>Lophotrochozoa</taxon>
        <taxon>Platyhelminthes</taxon>
        <taxon>Trematoda</taxon>
        <taxon>Digenea</taxon>
        <taxon>Strigeidida</taxon>
        <taxon>Schistosomatoidea</taxon>
        <taxon>Schistosomatidae</taxon>
        <taxon>Schistosoma</taxon>
    </lineage>
</organism>
<feature type="region of interest" description="Disordered" evidence="1">
    <location>
        <begin position="75"/>
        <end position="97"/>
    </location>
</feature>
<dbReference type="Proteomes" id="UP000269396">
    <property type="component" value="Unassembled WGS sequence"/>
</dbReference>